<evidence type="ECO:0000259" key="2">
    <source>
        <dbReference type="Pfam" id="PF12010"/>
    </source>
</evidence>
<accession>A0AAJ5W1N6</accession>
<dbReference type="PANTHER" id="PTHR43649:SF17">
    <property type="entry name" value="ABC TRANSPORTER SOLUTE BINDING PROTEIN-SUGAR TRANSPORT"/>
    <property type="match status" value="1"/>
</dbReference>
<feature type="domain" description="DUF3502" evidence="2">
    <location>
        <begin position="423"/>
        <end position="489"/>
    </location>
</feature>
<dbReference type="AlphaFoldDB" id="A0AAJ5W1N6"/>
<dbReference type="PROSITE" id="PS51257">
    <property type="entry name" value="PROKAR_LIPOPROTEIN"/>
    <property type="match status" value="1"/>
</dbReference>
<evidence type="ECO:0000313" key="3">
    <source>
        <dbReference type="EMBL" id="WEK12780.1"/>
    </source>
</evidence>
<feature type="chain" id="PRO_5042489246" evidence="1">
    <location>
        <begin position="28"/>
        <end position="492"/>
    </location>
</feature>
<dbReference type="EMBL" id="CP119321">
    <property type="protein sequence ID" value="WEK12780.1"/>
    <property type="molecule type" value="Genomic_DNA"/>
</dbReference>
<dbReference type="Pfam" id="PF12010">
    <property type="entry name" value="DUF3502"/>
    <property type="match status" value="1"/>
</dbReference>
<evidence type="ECO:0000256" key="1">
    <source>
        <dbReference type="SAM" id="SignalP"/>
    </source>
</evidence>
<dbReference type="InterPro" id="IPR022627">
    <property type="entry name" value="DUF3502"/>
</dbReference>
<feature type="signal peptide" evidence="1">
    <location>
        <begin position="1"/>
        <end position="27"/>
    </location>
</feature>
<dbReference type="PANTHER" id="PTHR43649">
    <property type="entry name" value="ARABINOSE-BINDING PROTEIN-RELATED"/>
    <property type="match status" value="1"/>
</dbReference>
<proteinExistence type="predicted"/>
<sequence length="492" mass="53584">MKTTRTAAVALTAAAALALSACSGTPADDTQPYEVNFAYLSIAGAPTDELKEAINELTLDELNMTVNLIPISFADYFSKLPLMMSSGDPLDITFVFQQDFGTFINAQYIVNAADYAEQTGDIQEVLGEDANVGKLGDFQIGFPTRKELSSPSALIVRKDIFDELGYSVDDFDITAEDSSGYAKVTEMFGKVKEAYPEMTAYDGTFSMGMQIFSYIDPLGDSGYGVLEDKGQTTTVTNWFESDQYREFAEINREWFQKGYTSQDVATNTDEGHIKMKAGNLFSYITFSNPTGAASVKSLTGYDVELIPISGYGPKSTSTATAALLSVANAAKDKTKAFEFLNWAYTSGEFNDLLNWGVEGTDWVETEPGVAGYPEGKGPGDVSYHNGAVFISPNQFAGHVWEGNPANLGEIYAEANAEATPSQAYGFLFDPTSVAAEIAQINAVYEQYKKQISFGVLDPESGIKEFNDALYAAGLQRVIDEKQRQLDEWLDGQ</sequence>
<organism evidence="3 4">
    <name type="scientific">Candidatus Microbacterium phytovorans</name>
    <dbReference type="NCBI Taxonomy" id="3121374"/>
    <lineage>
        <taxon>Bacteria</taxon>
        <taxon>Bacillati</taxon>
        <taxon>Actinomycetota</taxon>
        <taxon>Actinomycetes</taxon>
        <taxon>Micrococcales</taxon>
        <taxon>Microbacteriaceae</taxon>
        <taxon>Microbacterium</taxon>
    </lineage>
</organism>
<reference evidence="3" key="1">
    <citation type="submission" date="2023-03" db="EMBL/GenBank/DDBJ databases">
        <title>Andean soil-derived lignocellulolytic bacterial consortium as a source of novel taxa and putative plastic-active enzymes.</title>
        <authorList>
            <person name="Diaz-Garcia L."/>
            <person name="Chuvochina M."/>
            <person name="Feuerriegel G."/>
            <person name="Bunk B."/>
            <person name="Sproer C."/>
            <person name="Streit W.R."/>
            <person name="Rodriguez L.M."/>
            <person name="Overmann J."/>
            <person name="Jimenez D.J."/>
        </authorList>
    </citation>
    <scope>NUCLEOTIDE SEQUENCE</scope>
    <source>
        <strain evidence="3">MAG 4610</strain>
    </source>
</reference>
<evidence type="ECO:0000313" key="4">
    <source>
        <dbReference type="Proteomes" id="UP001213972"/>
    </source>
</evidence>
<gene>
    <name evidence="3" type="ORF">P0Y48_09905</name>
</gene>
<keyword evidence="1" id="KW-0732">Signal</keyword>
<name>A0AAJ5W1N6_9MICO</name>
<dbReference type="Gene3D" id="3.40.190.10">
    <property type="entry name" value="Periplasmic binding protein-like II"/>
    <property type="match status" value="2"/>
</dbReference>
<dbReference type="SUPFAM" id="SSF53850">
    <property type="entry name" value="Periplasmic binding protein-like II"/>
    <property type="match status" value="1"/>
</dbReference>
<dbReference type="InterPro" id="IPR050490">
    <property type="entry name" value="Bact_solute-bd_prot1"/>
</dbReference>
<protein>
    <submittedName>
        <fullName evidence="3">ABC transporter substrate-binding protein</fullName>
    </submittedName>
</protein>
<dbReference type="Proteomes" id="UP001213972">
    <property type="component" value="Chromosome"/>
</dbReference>